<comment type="caution">
    <text evidence="2">The sequence shown here is derived from an EMBL/GenBank/DDBJ whole genome shotgun (WGS) entry which is preliminary data.</text>
</comment>
<evidence type="ECO:0000313" key="2">
    <source>
        <dbReference type="EMBL" id="GAX49947.1"/>
    </source>
</evidence>
<dbReference type="RefSeq" id="WP_268814574.1">
    <property type="nucleotide sequence ID" value="NZ_BDQI01000002.1"/>
</dbReference>
<organism evidence="2 3">
    <name type="scientific">Streptomyces olivochromogenes</name>
    <dbReference type="NCBI Taxonomy" id="1963"/>
    <lineage>
        <taxon>Bacteria</taxon>
        <taxon>Bacillati</taxon>
        <taxon>Actinomycetota</taxon>
        <taxon>Actinomycetes</taxon>
        <taxon>Kitasatosporales</taxon>
        <taxon>Streptomycetaceae</taxon>
        <taxon>Streptomyces</taxon>
    </lineage>
</organism>
<feature type="compositionally biased region" description="Polar residues" evidence="1">
    <location>
        <begin position="1"/>
        <end position="13"/>
    </location>
</feature>
<keyword evidence="3" id="KW-1185">Reference proteome</keyword>
<name>A0A250V6Y4_STROL</name>
<proteinExistence type="predicted"/>
<dbReference type="EMBL" id="BDQI01000002">
    <property type="protein sequence ID" value="GAX49947.1"/>
    <property type="molecule type" value="Genomic_DNA"/>
</dbReference>
<feature type="region of interest" description="Disordered" evidence="1">
    <location>
        <begin position="1"/>
        <end position="21"/>
    </location>
</feature>
<evidence type="ECO:0000313" key="3">
    <source>
        <dbReference type="Proteomes" id="UP000217446"/>
    </source>
</evidence>
<dbReference type="AlphaFoldDB" id="A0A250V6Y4"/>
<protein>
    <submittedName>
        <fullName evidence="2">Uncharacterized protein</fullName>
    </submittedName>
</protein>
<evidence type="ECO:0000256" key="1">
    <source>
        <dbReference type="SAM" id="MobiDB-lite"/>
    </source>
</evidence>
<accession>A0A250V6Y4</accession>
<gene>
    <name evidence="2" type="ORF">SO3561_01437</name>
</gene>
<dbReference type="Proteomes" id="UP000217446">
    <property type="component" value="Unassembled WGS sequence"/>
</dbReference>
<reference evidence="3" key="1">
    <citation type="submission" date="2017-05" db="EMBL/GenBank/DDBJ databases">
        <title>Streptomyces olivochromogenes NBRC 3561 whole genome shotgun sequence.</title>
        <authorList>
            <person name="Dohra H."/>
            <person name="Kodani S."/>
        </authorList>
    </citation>
    <scope>NUCLEOTIDE SEQUENCE [LARGE SCALE GENOMIC DNA]</scope>
    <source>
        <strain evidence="3">NBRC 3561</strain>
    </source>
</reference>
<sequence length="40" mass="3903">MTTTPEAKNVSETGDSHAVHVSRPGAVAALVKKAAAGATA</sequence>